<dbReference type="Gene3D" id="1.10.3720.10">
    <property type="entry name" value="MetI-like"/>
    <property type="match status" value="1"/>
</dbReference>
<dbReference type="AlphaFoldDB" id="A0A562QB22"/>
<feature type="transmembrane region" description="Helical" evidence="9">
    <location>
        <begin position="12"/>
        <end position="33"/>
    </location>
</feature>
<dbReference type="GO" id="GO:0005886">
    <property type="term" value="C:plasma membrane"/>
    <property type="evidence" value="ECO:0007669"/>
    <property type="project" value="UniProtKB-SubCell"/>
</dbReference>
<feature type="transmembrane region" description="Helical" evidence="9">
    <location>
        <begin position="90"/>
        <end position="108"/>
    </location>
</feature>
<comment type="subcellular location">
    <subcellularLocation>
        <location evidence="1 9">Cell membrane</location>
        <topology evidence="1 9">Multi-pass membrane protein</topology>
    </subcellularLocation>
</comment>
<dbReference type="PROSITE" id="PS50928">
    <property type="entry name" value="ABC_TM1"/>
    <property type="match status" value="1"/>
</dbReference>
<dbReference type="RefSeq" id="WP_144451450.1">
    <property type="nucleotide sequence ID" value="NZ_VLKZ01000011.1"/>
</dbReference>
<protein>
    <recommendedName>
        <fullName evidence="10">Molybdenum transport system permease</fullName>
    </recommendedName>
</protein>
<keyword evidence="4 10" id="KW-1003">Cell membrane</keyword>
<feature type="transmembrane region" description="Helical" evidence="9">
    <location>
        <begin position="197"/>
        <end position="215"/>
    </location>
</feature>
<keyword evidence="8 9" id="KW-0472">Membrane</keyword>
<keyword evidence="13" id="KW-1185">Reference proteome</keyword>
<evidence type="ECO:0000256" key="10">
    <source>
        <dbReference type="RuleBase" id="RU365097"/>
    </source>
</evidence>
<gene>
    <name evidence="12" type="ORF">IQ10_03246</name>
</gene>
<keyword evidence="6 9" id="KW-0812">Transmembrane</keyword>
<comment type="caution">
    <text evidence="12">The sequence shown here is derived from an EMBL/GenBank/DDBJ whole genome shotgun (WGS) entry which is preliminary data.</text>
</comment>
<dbReference type="OrthoDB" id="9795403at2"/>
<keyword evidence="7 9" id="KW-1133">Transmembrane helix</keyword>
<dbReference type="SUPFAM" id="SSF161098">
    <property type="entry name" value="MetI-like"/>
    <property type="match status" value="1"/>
</dbReference>
<dbReference type="GO" id="GO:0015098">
    <property type="term" value="F:molybdate ion transmembrane transporter activity"/>
    <property type="evidence" value="ECO:0007669"/>
    <property type="project" value="UniProtKB-UniRule"/>
</dbReference>
<evidence type="ECO:0000256" key="5">
    <source>
        <dbReference type="ARBA" id="ARBA00022505"/>
    </source>
</evidence>
<evidence type="ECO:0000256" key="6">
    <source>
        <dbReference type="ARBA" id="ARBA00022692"/>
    </source>
</evidence>
<dbReference type="Proteomes" id="UP000315711">
    <property type="component" value="Unassembled WGS sequence"/>
</dbReference>
<evidence type="ECO:0000256" key="3">
    <source>
        <dbReference type="ARBA" id="ARBA00022448"/>
    </source>
</evidence>
<evidence type="ECO:0000313" key="12">
    <source>
        <dbReference type="EMBL" id="TWI53938.1"/>
    </source>
</evidence>
<evidence type="ECO:0000313" key="13">
    <source>
        <dbReference type="Proteomes" id="UP000315711"/>
    </source>
</evidence>
<feature type="transmembrane region" description="Helical" evidence="9">
    <location>
        <begin position="136"/>
        <end position="157"/>
    </location>
</feature>
<sequence length="220" mass="24100">MIFSAHFWDPVILSIKTAGTAIIIVSILGIICARFMHKATFKGKLLVETFFLLPTVLPPTVIGFLLIIIFGNQGIIGEFIYFFTNQSVMFTWGAVVIVAVIIAFPFMYQSVKTGLDNIDPEIEMAARNAGANELQVFLYISLPLCIKSIISGIILSFSRALGEFGATFMFAGNLPGVSQTIPIAIFTALEAGNTELAWAWVIAIITLSFSMLLFIRRFSG</sequence>
<evidence type="ECO:0000256" key="8">
    <source>
        <dbReference type="ARBA" id="ARBA00023136"/>
    </source>
</evidence>
<evidence type="ECO:0000256" key="9">
    <source>
        <dbReference type="RuleBase" id="RU363032"/>
    </source>
</evidence>
<dbReference type="EMBL" id="VLKZ01000011">
    <property type="protein sequence ID" value="TWI53938.1"/>
    <property type="molecule type" value="Genomic_DNA"/>
</dbReference>
<proteinExistence type="inferred from homology"/>
<keyword evidence="3 9" id="KW-0813">Transport</keyword>
<dbReference type="Pfam" id="PF00528">
    <property type="entry name" value="BPD_transp_1"/>
    <property type="match status" value="1"/>
</dbReference>
<feature type="domain" description="ABC transmembrane type-1" evidence="11">
    <location>
        <begin position="11"/>
        <end position="213"/>
    </location>
</feature>
<reference evidence="12 13" key="1">
    <citation type="journal article" date="2015" name="Stand. Genomic Sci.">
        <title>Genomic Encyclopedia of Bacterial and Archaeal Type Strains, Phase III: the genomes of soil and plant-associated and newly described type strains.</title>
        <authorList>
            <person name="Whitman W.B."/>
            <person name="Woyke T."/>
            <person name="Klenk H.P."/>
            <person name="Zhou Y."/>
            <person name="Lilburn T.G."/>
            <person name="Beck B.J."/>
            <person name="De Vos P."/>
            <person name="Vandamme P."/>
            <person name="Eisen J.A."/>
            <person name="Garrity G."/>
            <person name="Hugenholtz P."/>
            <person name="Kyrpides N.C."/>
        </authorList>
    </citation>
    <scope>NUCLEOTIDE SEQUENCE [LARGE SCALE GENOMIC DNA]</scope>
    <source>
        <strain evidence="12 13">CGMCC 1.10116</strain>
    </source>
</reference>
<organism evidence="12 13">
    <name type="scientific">Halalkalibacter nanhaiisediminis</name>
    <dbReference type="NCBI Taxonomy" id="688079"/>
    <lineage>
        <taxon>Bacteria</taxon>
        <taxon>Bacillati</taxon>
        <taxon>Bacillota</taxon>
        <taxon>Bacilli</taxon>
        <taxon>Bacillales</taxon>
        <taxon>Bacillaceae</taxon>
        <taxon>Halalkalibacter</taxon>
    </lineage>
</organism>
<dbReference type="CDD" id="cd06261">
    <property type="entry name" value="TM_PBP2"/>
    <property type="match status" value="1"/>
</dbReference>
<comment type="similarity">
    <text evidence="2 10">Belongs to the binding-protein-dependent transport system permease family. CysTW subfamily.</text>
</comment>
<evidence type="ECO:0000256" key="4">
    <source>
        <dbReference type="ARBA" id="ARBA00022475"/>
    </source>
</evidence>
<evidence type="ECO:0000256" key="1">
    <source>
        <dbReference type="ARBA" id="ARBA00004651"/>
    </source>
</evidence>
<accession>A0A562QB22</accession>
<name>A0A562QB22_9BACI</name>
<keyword evidence="5 10" id="KW-0500">Molybdenum</keyword>
<dbReference type="PANTHER" id="PTHR30183">
    <property type="entry name" value="MOLYBDENUM TRANSPORT SYSTEM PERMEASE PROTEIN MODB"/>
    <property type="match status" value="1"/>
</dbReference>
<feature type="transmembrane region" description="Helical" evidence="9">
    <location>
        <begin position="45"/>
        <end position="70"/>
    </location>
</feature>
<dbReference type="InterPro" id="IPR000515">
    <property type="entry name" value="MetI-like"/>
</dbReference>
<dbReference type="NCBIfam" id="TIGR02141">
    <property type="entry name" value="modB_ABC"/>
    <property type="match status" value="1"/>
</dbReference>
<dbReference type="InterPro" id="IPR011867">
    <property type="entry name" value="ModB_ABC"/>
</dbReference>
<dbReference type="InterPro" id="IPR035906">
    <property type="entry name" value="MetI-like_sf"/>
</dbReference>
<evidence type="ECO:0000256" key="2">
    <source>
        <dbReference type="ARBA" id="ARBA00007069"/>
    </source>
</evidence>
<evidence type="ECO:0000256" key="7">
    <source>
        <dbReference type="ARBA" id="ARBA00022989"/>
    </source>
</evidence>
<dbReference type="PANTHER" id="PTHR30183:SF3">
    <property type="entry name" value="MOLYBDENUM TRANSPORT SYSTEM PERMEASE PROTEIN MODB"/>
    <property type="match status" value="1"/>
</dbReference>
<evidence type="ECO:0000259" key="11">
    <source>
        <dbReference type="PROSITE" id="PS50928"/>
    </source>
</evidence>
<comment type="function">
    <text evidence="10">Part of the binding-protein-dependent transport system for molybdenum; probably responsible for the translocation of the substrate across the membrane.</text>
</comment>